<evidence type="ECO:0000256" key="1">
    <source>
        <dbReference type="SAM" id="MobiDB-lite"/>
    </source>
</evidence>
<protein>
    <submittedName>
        <fullName evidence="2">Uncharacterized protein</fullName>
    </submittedName>
</protein>
<evidence type="ECO:0000313" key="3">
    <source>
        <dbReference type="Proteomes" id="UP000191987"/>
    </source>
</evidence>
<gene>
    <name evidence="2" type="ORF">AGR7C_Cc40084</name>
</gene>
<dbReference type="AlphaFoldDB" id="A0A1S7QIL5"/>
<feature type="region of interest" description="Disordered" evidence="1">
    <location>
        <begin position="1"/>
        <end position="31"/>
    </location>
</feature>
<reference evidence="2 3" key="1">
    <citation type="submission" date="2016-01" db="EMBL/GenBank/DDBJ databases">
        <authorList>
            <person name="Oliw E.H."/>
        </authorList>
    </citation>
    <scope>NUCLEOTIDE SEQUENCE [LARGE SCALE GENOMIC DNA]</scope>
    <source>
        <strain evidence="2 3">Zutra 3-1</strain>
    </source>
</reference>
<proteinExistence type="predicted"/>
<dbReference type="Proteomes" id="UP000191987">
    <property type="component" value="Unassembled WGS sequence"/>
</dbReference>
<dbReference type="EMBL" id="FBWG01000021">
    <property type="protein sequence ID" value="CUX37490.1"/>
    <property type="molecule type" value="Genomic_DNA"/>
</dbReference>
<accession>A0A1S7QIL5</accession>
<evidence type="ECO:0000313" key="2">
    <source>
        <dbReference type="EMBL" id="CUX37490.1"/>
    </source>
</evidence>
<sequence>MSATSRRRTANPRPSPNESAAGSTRQRPVPIPKISFIGTIRQMPFEKGRLRTIPVARRPENPT</sequence>
<organism evidence="2 3">
    <name type="scientific">Agrobacterium deltaense Zutra 3/1</name>
    <dbReference type="NCBI Taxonomy" id="1183427"/>
    <lineage>
        <taxon>Bacteria</taxon>
        <taxon>Pseudomonadati</taxon>
        <taxon>Pseudomonadota</taxon>
        <taxon>Alphaproteobacteria</taxon>
        <taxon>Hyphomicrobiales</taxon>
        <taxon>Rhizobiaceae</taxon>
        <taxon>Rhizobium/Agrobacterium group</taxon>
        <taxon>Agrobacterium</taxon>
    </lineage>
</organism>
<feature type="compositionally biased region" description="Basic residues" evidence="1">
    <location>
        <begin position="1"/>
        <end position="10"/>
    </location>
</feature>
<feature type="compositionally biased region" description="Polar residues" evidence="1">
    <location>
        <begin position="16"/>
        <end position="26"/>
    </location>
</feature>
<name>A0A1S7QIL5_9HYPH</name>